<sequence length="65" mass="7265">MIAGRLVDPRAAALSIRLRDGREMAPVVHDRGFLLTVAADPLPFDVRVLTDEAQLLERFRIPLRG</sequence>
<dbReference type="HOGENOM" id="CLU_2847087_0_0_0"/>
<protein>
    <submittedName>
        <fullName evidence="1">Uncharacterized protein</fullName>
    </submittedName>
</protein>
<evidence type="ECO:0000313" key="2">
    <source>
        <dbReference type="Proteomes" id="UP000000263"/>
    </source>
</evidence>
<organism evidence="1 2">
    <name type="scientific">Roseiflexus castenholzii (strain DSM 13941 / HLO8)</name>
    <dbReference type="NCBI Taxonomy" id="383372"/>
    <lineage>
        <taxon>Bacteria</taxon>
        <taxon>Bacillati</taxon>
        <taxon>Chloroflexota</taxon>
        <taxon>Chloroflexia</taxon>
        <taxon>Chloroflexales</taxon>
        <taxon>Roseiflexineae</taxon>
        <taxon>Roseiflexaceae</taxon>
        <taxon>Roseiflexus</taxon>
    </lineage>
</organism>
<proteinExistence type="predicted"/>
<reference evidence="1 2" key="1">
    <citation type="submission" date="2007-08" db="EMBL/GenBank/DDBJ databases">
        <title>Complete sequence of Roseiflexus castenholzii DSM 13941.</title>
        <authorList>
            <consortium name="US DOE Joint Genome Institute"/>
            <person name="Copeland A."/>
            <person name="Lucas S."/>
            <person name="Lapidus A."/>
            <person name="Barry K."/>
            <person name="Glavina del Rio T."/>
            <person name="Dalin E."/>
            <person name="Tice H."/>
            <person name="Pitluck S."/>
            <person name="Thompson L.S."/>
            <person name="Brettin T."/>
            <person name="Bruce D."/>
            <person name="Detter J.C."/>
            <person name="Han C."/>
            <person name="Tapia R."/>
            <person name="Schmutz J."/>
            <person name="Larimer F."/>
            <person name="Land M."/>
            <person name="Hauser L."/>
            <person name="Kyrpides N."/>
            <person name="Mikhailova N."/>
            <person name="Bryant D.A."/>
            <person name="Hanada S."/>
            <person name="Tsukatani Y."/>
            <person name="Richardson P."/>
        </authorList>
    </citation>
    <scope>NUCLEOTIDE SEQUENCE [LARGE SCALE GENOMIC DNA]</scope>
    <source>
        <strain evidence="2">DSM 13941 / HLO8</strain>
    </source>
</reference>
<dbReference type="AlphaFoldDB" id="A7NKI8"/>
<dbReference type="STRING" id="383372.Rcas_1918"/>
<accession>A7NKI8</accession>
<keyword evidence="2" id="KW-1185">Reference proteome</keyword>
<dbReference type="EMBL" id="CP000804">
    <property type="protein sequence ID" value="ABU58008.1"/>
    <property type="molecule type" value="Genomic_DNA"/>
</dbReference>
<name>A7NKI8_ROSCS</name>
<evidence type="ECO:0000313" key="1">
    <source>
        <dbReference type="EMBL" id="ABU58008.1"/>
    </source>
</evidence>
<gene>
    <name evidence="1" type="ordered locus">Rcas_1918</name>
</gene>
<dbReference type="Proteomes" id="UP000000263">
    <property type="component" value="Chromosome"/>
</dbReference>
<dbReference type="KEGG" id="rca:Rcas_1918"/>